<evidence type="ECO:0000313" key="1">
    <source>
        <dbReference type="EMBL" id="KKN19470.1"/>
    </source>
</evidence>
<reference evidence="1" key="1">
    <citation type="journal article" date="2015" name="Nature">
        <title>Complex archaea that bridge the gap between prokaryotes and eukaryotes.</title>
        <authorList>
            <person name="Spang A."/>
            <person name="Saw J.H."/>
            <person name="Jorgensen S.L."/>
            <person name="Zaremba-Niedzwiedzka K."/>
            <person name="Martijn J."/>
            <person name="Lind A.E."/>
            <person name="van Eijk R."/>
            <person name="Schleper C."/>
            <person name="Guy L."/>
            <person name="Ettema T.J."/>
        </authorList>
    </citation>
    <scope>NUCLEOTIDE SEQUENCE</scope>
</reference>
<accession>A0A0F9NIW1</accession>
<gene>
    <name evidence="1" type="ORF">LCGC14_0945420</name>
</gene>
<protein>
    <submittedName>
        <fullName evidence="1">Uncharacterized protein</fullName>
    </submittedName>
</protein>
<proteinExistence type="predicted"/>
<dbReference type="AlphaFoldDB" id="A0A0F9NIW1"/>
<organism evidence="1">
    <name type="scientific">marine sediment metagenome</name>
    <dbReference type="NCBI Taxonomy" id="412755"/>
    <lineage>
        <taxon>unclassified sequences</taxon>
        <taxon>metagenomes</taxon>
        <taxon>ecological metagenomes</taxon>
    </lineage>
</organism>
<comment type="caution">
    <text evidence="1">The sequence shown here is derived from an EMBL/GenBank/DDBJ whole genome shotgun (WGS) entry which is preliminary data.</text>
</comment>
<name>A0A0F9NIW1_9ZZZZ</name>
<dbReference type="EMBL" id="LAZR01003332">
    <property type="protein sequence ID" value="KKN19470.1"/>
    <property type="molecule type" value="Genomic_DNA"/>
</dbReference>
<sequence>MAKEKGTTVWGAYHKDLEILLRDIVLKLDQIGIPSPTKKEASALIAHRQTNNLTFMKDKEIKEFILHLRGF</sequence>